<proteinExistence type="predicted"/>
<gene>
    <name evidence="2" type="ORF">EEJ42_32590</name>
</gene>
<organism evidence="2 3">
    <name type="scientific">Streptomyces botrytidirepellens</name>
    <dbReference type="NCBI Taxonomy" id="2486417"/>
    <lineage>
        <taxon>Bacteria</taxon>
        <taxon>Bacillati</taxon>
        <taxon>Actinomycetota</taxon>
        <taxon>Actinomycetes</taxon>
        <taxon>Kitasatosporales</taxon>
        <taxon>Streptomycetaceae</taxon>
        <taxon>Streptomyces</taxon>
    </lineage>
</organism>
<evidence type="ECO:0000313" key="3">
    <source>
        <dbReference type="Proteomes" id="UP000275401"/>
    </source>
</evidence>
<dbReference type="Proteomes" id="UP000275401">
    <property type="component" value="Unassembled WGS sequence"/>
</dbReference>
<accession>A0A3M8V4E6</accession>
<comment type="caution">
    <text evidence="2">The sequence shown here is derived from an EMBL/GenBank/DDBJ whole genome shotgun (WGS) entry which is preliminary data.</text>
</comment>
<sequence length="61" mass="6117">MPIDVYAAMGALVRAEAARRSTVPAQSDAAAHPVEPPEAVPVSTPRTGAPPGAARSPRTAA</sequence>
<dbReference type="EMBL" id="RIBZ01000544">
    <property type="protein sequence ID" value="RNG11837.1"/>
    <property type="molecule type" value="Genomic_DNA"/>
</dbReference>
<evidence type="ECO:0000256" key="1">
    <source>
        <dbReference type="SAM" id="MobiDB-lite"/>
    </source>
</evidence>
<protein>
    <submittedName>
        <fullName evidence="2">Uncharacterized protein</fullName>
    </submittedName>
</protein>
<name>A0A3M8V4E6_9ACTN</name>
<dbReference type="AlphaFoldDB" id="A0A3M8V4E6"/>
<dbReference type="RefSeq" id="WP_221179452.1">
    <property type="nucleotide sequence ID" value="NZ_RIBZ01000544.1"/>
</dbReference>
<evidence type="ECO:0000313" key="2">
    <source>
        <dbReference type="EMBL" id="RNG11837.1"/>
    </source>
</evidence>
<reference evidence="2 3" key="1">
    <citation type="submission" date="2018-11" db="EMBL/GenBank/DDBJ databases">
        <title>The Potential of Streptomyces as Biocontrol Agents against the Tomato grey mould, Botrytis cinerea (Gray mold) Frontiers in Microbiology.</title>
        <authorList>
            <person name="Li D."/>
        </authorList>
    </citation>
    <scope>NUCLEOTIDE SEQUENCE [LARGE SCALE GENOMIC DNA]</scope>
    <source>
        <strain evidence="2 3">NEAU-LD23</strain>
    </source>
</reference>
<feature type="non-terminal residue" evidence="2">
    <location>
        <position position="61"/>
    </location>
</feature>
<feature type="region of interest" description="Disordered" evidence="1">
    <location>
        <begin position="19"/>
        <end position="61"/>
    </location>
</feature>
<keyword evidence="3" id="KW-1185">Reference proteome</keyword>